<gene>
    <name evidence="4" type="ORF">E3O46_16470</name>
</gene>
<dbReference type="Pfam" id="PF03724">
    <property type="entry name" value="META"/>
    <property type="match status" value="1"/>
</dbReference>
<dbReference type="Gene3D" id="2.40.128.270">
    <property type="match status" value="1"/>
</dbReference>
<dbReference type="EMBL" id="SOFS01000043">
    <property type="protein sequence ID" value="TFC17242.1"/>
    <property type="molecule type" value="Genomic_DNA"/>
</dbReference>
<keyword evidence="5" id="KW-1185">Reference proteome</keyword>
<evidence type="ECO:0000259" key="3">
    <source>
        <dbReference type="Pfam" id="PF03724"/>
    </source>
</evidence>
<reference evidence="4 5" key="1">
    <citation type="submission" date="2019-03" db="EMBL/GenBank/DDBJ databases">
        <title>Genomics of glacier-inhabiting Cryobacterium strains.</title>
        <authorList>
            <person name="Liu Q."/>
            <person name="Xin Y.-H."/>
        </authorList>
    </citation>
    <scope>NUCLEOTIDE SEQUENCE [LARGE SCALE GENOMIC DNA]</scope>
    <source>
        <strain evidence="4 5">MDB1-5</strain>
    </source>
</reference>
<name>A0ABY2ILC3_9MICO</name>
<comment type="caution">
    <text evidence="4">The sequence shown here is derived from an EMBL/GenBank/DDBJ whole genome shotgun (WGS) entry which is preliminary data.</text>
</comment>
<dbReference type="InterPro" id="IPR053147">
    <property type="entry name" value="Hsp_HslJ-like"/>
</dbReference>
<dbReference type="InterPro" id="IPR038670">
    <property type="entry name" value="HslJ-like_sf"/>
</dbReference>
<feature type="chain" id="PRO_5047468409" evidence="2">
    <location>
        <begin position="34"/>
        <end position="134"/>
    </location>
</feature>
<evidence type="ECO:0000256" key="1">
    <source>
        <dbReference type="SAM" id="MobiDB-lite"/>
    </source>
</evidence>
<protein>
    <submittedName>
        <fullName evidence="4">META domain-containing protein</fullName>
    </submittedName>
</protein>
<feature type="domain" description="DUF306" evidence="3">
    <location>
        <begin position="45"/>
        <end position="124"/>
    </location>
</feature>
<accession>A0ABY2ILC3</accession>
<sequence length="134" mass="13584">MGASVITILARRILVGAAAASVAVALSGCGASAESAATGVWGDPNATRMPSLELHEDRSLSGTDGCNRLVGTWKTSGDRIEFGPIASTLMACEGVDTWLGSATSATIDGSTMTLTDQGGKEIGTLERQPTSNPT</sequence>
<proteinExistence type="predicted"/>
<evidence type="ECO:0000313" key="4">
    <source>
        <dbReference type="EMBL" id="TFC17242.1"/>
    </source>
</evidence>
<evidence type="ECO:0000256" key="2">
    <source>
        <dbReference type="SAM" id="SignalP"/>
    </source>
</evidence>
<dbReference type="PANTHER" id="PTHR35535">
    <property type="entry name" value="HEAT SHOCK PROTEIN HSLJ"/>
    <property type="match status" value="1"/>
</dbReference>
<feature type="region of interest" description="Disordered" evidence="1">
    <location>
        <begin position="110"/>
        <end position="134"/>
    </location>
</feature>
<organism evidence="4 5">
    <name type="scientific">Cryobacterium glucosi</name>
    <dbReference type="NCBI Taxonomy" id="1259175"/>
    <lineage>
        <taxon>Bacteria</taxon>
        <taxon>Bacillati</taxon>
        <taxon>Actinomycetota</taxon>
        <taxon>Actinomycetes</taxon>
        <taxon>Micrococcales</taxon>
        <taxon>Microbacteriaceae</taxon>
        <taxon>Cryobacterium</taxon>
    </lineage>
</organism>
<dbReference type="PANTHER" id="PTHR35535:SF1">
    <property type="entry name" value="HEAT SHOCK PROTEIN HSLJ"/>
    <property type="match status" value="1"/>
</dbReference>
<feature type="signal peptide" evidence="2">
    <location>
        <begin position="1"/>
        <end position="33"/>
    </location>
</feature>
<dbReference type="Proteomes" id="UP000297604">
    <property type="component" value="Unassembled WGS sequence"/>
</dbReference>
<keyword evidence="2" id="KW-0732">Signal</keyword>
<evidence type="ECO:0000313" key="5">
    <source>
        <dbReference type="Proteomes" id="UP000297604"/>
    </source>
</evidence>
<dbReference type="InterPro" id="IPR005184">
    <property type="entry name" value="DUF306_Meta_HslJ"/>
</dbReference>